<proteinExistence type="predicted"/>
<comment type="caution">
    <text evidence="1">The sequence shown here is derived from an EMBL/GenBank/DDBJ whole genome shotgun (WGS) entry which is preliminary data.</text>
</comment>
<evidence type="ECO:0000313" key="1">
    <source>
        <dbReference type="EMBL" id="OGY24990.1"/>
    </source>
</evidence>
<gene>
    <name evidence="1" type="ORF">A2134_01175</name>
</gene>
<accession>A0A1G1WBU4</accession>
<organism evidence="1 2">
    <name type="scientific">Candidatus Woykebacteria bacterium RBG_16_39_9b</name>
    <dbReference type="NCBI Taxonomy" id="1802595"/>
    <lineage>
        <taxon>Bacteria</taxon>
        <taxon>Candidatus Woykeibacteriota</taxon>
    </lineage>
</organism>
<protein>
    <submittedName>
        <fullName evidence="1">Uncharacterized protein</fullName>
    </submittedName>
</protein>
<sequence length="96" mass="11056">MARAKRFWAVASGIIGDKFRTICRDDADIVRESMEQFVKLCFPESEHQEIKELNDEALCDLVTKVSFEHPEVFVAFLEVLKEAVAEFFSQEKAGRQ</sequence>
<reference evidence="1 2" key="1">
    <citation type="journal article" date="2016" name="Nat. Commun.">
        <title>Thousands of microbial genomes shed light on interconnected biogeochemical processes in an aquifer system.</title>
        <authorList>
            <person name="Anantharaman K."/>
            <person name="Brown C.T."/>
            <person name="Hug L.A."/>
            <person name="Sharon I."/>
            <person name="Castelle C.J."/>
            <person name="Probst A.J."/>
            <person name="Thomas B.C."/>
            <person name="Singh A."/>
            <person name="Wilkins M.J."/>
            <person name="Karaoz U."/>
            <person name="Brodie E.L."/>
            <person name="Williams K.H."/>
            <person name="Hubbard S.S."/>
            <person name="Banfield J.F."/>
        </authorList>
    </citation>
    <scope>NUCLEOTIDE SEQUENCE [LARGE SCALE GENOMIC DNA]</scope>
</reference>
<dbReference type="AlphaFoldDB" id="A0A1G1WBU4"/>
<dbReference type="EMBL" id="MHCR01000026">
    <property type="protein sequence ID" value="OGY24990.1"/>
    <property type="molecule type" value="Genomic_DNA"/>
</dbReference>
<name>A0A1G1WBU4_9BACT</name>
<evidence type="ECO:0000313" key="2">
    <source>
        <dbReference type="Proteomes" id="UP000178162"/>
    </source>
</evidence>
<dbReference type="Proteomes" id="UP000178162">
    <property type="component" value="Unassembled WGS sequence"/>
</dbReference>